<keyword evidence="2" id="KW-1185">Reference proteome</keyword>
<organism evidence="1 2">
    <name type="scientific">Plasticicumulans acidivorans</name>
    <dbReference type="NCBI Taxonomy" id="886464"/>
    <lineage>
        <taxon>Bacteria</taxon>
        <taxon>Pseudomonadati</taxon>
        <taxon>Pseudomonadota</taxon>
        <taxon>Gammaproteobacteria</taxon>
        <taxon>Candidatus Competibacteraceae</taxon>
        <taxon>Plasticicumulans</taxon>
    </lineage>
</organism>
<dbReference type="AlphaFoldDB" id="A0A317N1L8"/>
<protein>
    <recommendedName>
        <fullName evidence="3">Phage antirepressor protein KilAC domain-containing protein</fullName>
    </recommendedName>
</protein>
<evidence type="ECO:0000313" key="1">
    <source>
        <dbReference type="EMBL" id="PWV66024.1"/>
    </source>
</evidence>
<evidence type="ECO:0000313" key="2">
    <source>
        <dbReference type="Proteomes" id="UP000246569"/>
    </source>
</evidence>
<dbReference type="RefSeq" id="WP_110016998.1">
    <property type="nucleotide sequence ID" value="NZ_QGTJ01000001.1"/>
</dbReference>
<gene>
    <name evidence="1" type="ORF">C7443_101512</name>
</gene>
<accession>A0A317N1L8</accession>
<evidence type="ECO:0008006" key="3">
    <source>
        <dbReference type="Google" id="ProtNLM"/>
    </source>
</evidence>
<reference evidence="1 2" key="1">
    <citation type="submission" date="2018-05" db="EMBL/GenBank/DDBJ databases">
        <title>Genomic Encyclopedia of Type Strains, Phase IV (KMG-IV): sequencing the most valuable type-strain genomes for metagenomic binning, comparative biology and taxonomic classification.</title>
        <authorList>
            <person name="Goeker M."/>
        </authorList>
    </citation>
    <scope>NUCLEOTIDE SEQUENCE [LARGE SCALE GENOMIC DNA]</scope>
    <source>
        <strain evidence="1 2">DSM 23606</strain>
    </source>
</reference>
<dbReference type="Proteomes" id="UP000246569">
    <property type="component" value="Unassembled WGS sequence"/>
</dbReference>
<name>A0A317N1L8_9GAMM</name>
<proteinExistence type="predicted"/>
<comment type="caution">
    <text evidence="1">The sequence shown here is derived from an EMBL/GenBank/DDBJ whole genome shotgun (WGS) entry which is preliminary data.</text>
</comment>
<dbReference type="EMBL" id="QGTJ01000001">
    <property type="protein sequence ID" value="PWV66024.1"/>
    <property type="molecule type" value="Genomic_DNA"/>
</dbReference>
<sequence>MMQDSIKPRRRRVGIKPPPDCLTLHEAAVELERPLTLFTNWLRVRRYTDGNLYPNPQLLQMDLLDVRTWQYCLPSGMPKHYSRTFVTRKGMTWLRSVLPSTQDMRAEVSL</sequence>